<keyword evidence="7" id="KW-1185">Reference proteome</keyword>
<dbReference type="InterPro" id="IPR014240">
    <property type="entry name" value="YteA"/>
</dbReference>
<feature type="zinc finger region" description="dksA C4-type" evidence="4">
    <location>
        <begin position="91"/>
        <end position="115"/>
    </location>
</feature>
<keyword evidence="2" id="KW-0863">Zinc-finger</keyword>
<dbReference type="PROSITE" id="PS51128">
    <property type="entry name" value="ZF_DKSA_2"/>
    <property type="match status" value="1"/>
</dbReference>
<dbReference type="Proteomes" id="UP001139263">
    <property type="component" value="Unassembled WGS sequence"/>
</dbReference>
<evidence type="ECO:0000256" key="1">
    <source>
        <dbReference type="ARBA" id="ARBA00022723"/>
    </source>
</evidence>
<dbReference type="NCBIfam" id="TIGR02890">
    <property type="entry name" value="bacill_yteA"/>
    <property type="match status" value="1"/>
</dbReference>
<evidence type="ECO:0000256" key="2">
    <source>
        <dbReference type="ARBA" id="ARBA00022771"/>
    </source>
</evidence>
<feature type="domain" description="Zinc finger DksA/TraR C4-type" evidence="5">
    <location>
        <begin position="86"/>
        <end position="120"/>
    </location>
</feature>
<dbReference type="GO" id="GO:0008270">
    <property type="term" value="F:zinc ion binding"/>
    <property type="evidence" value="ECO:0007669"/>
    <property type="project" value="UniProtKB-KW"/>
</dbReference>
<comment type="caution">
    <text evidence="6">The sequence shown here is derived from an EMBL/GenBank/DDBJ whole genome shotgun (WGS) entry which is preliminary data.</text>
</comment>
<dbReference type="EMBL" id="JALBUF010000009">
    <property type="protein sequence ID" value="MCI0184194.1"/>
    <property type="molecule type" value="Genomic_DNA"/>
</dbReference>
<dbReference type="Gene3D" id="1.20.120.910">
    <property type="entry name" value="DksA, coiled-coil domain"/>
    <property type="match status" value="1"/>
</dbReference>
<dbReference type="InterPro" id="IPR000962">
    <property type="entry name" value="Znf_DskA_TraR"/>
</dbReference>
<dbReference type="SUPFAM" id="SSF57716">
    <property type="entry name" value="Glucocorticoid receptor-like (DNA-binding domain)"/>
    <property type="match status" value="1"/>
</dbReference>
<dbReference type="InterPro" id="IPR037187">
    <property type="entry name" value="DnaK_N"/>
</dbReference>
<keyword evidence="1" id="KW-0479">Metal-binding</keyword>
<accession>A0A9X2ACV5</accession>
<gene>
    <name evidence="6" type="primary">dksA</name>
    <name evidence="6" type="ORF">MM817_02489</name>
</gene>
<proteinExistence type="predicted"/>
<organism evidence="6 7">
    <name type="scientific">Sulfoacidibacillus ferrooxidans</name>
    <dbReference type="NCBI Taxonomy" id="2005001"/>
    <lineage>
        <taxon>Bacteria</taxon>
        <taxon>Bacillati</taxon>
        <taxon>Bacillota</taxon>
        <taxon>Bacilli</taxon>
        <taxon>Bacillales</taxon>
        <taxon>Alicyclobacillaceae</taxon>
        <taxon>Sulfoacidibacillus</taxon>
    </lineage>
</organism>
<name>A0A9X2ACV5_9BACL</name>
<evidence type="ECO:0000313" key="6">
    <source>
        <dbReference type="EMBL" id="MCI0184194.1"/>
    </source>
</evidence>
<reference evidence="6" key="1">
    <citation type="submission" date="2022-03" db="EMBL/GenBank/DDBJ databases">
        <title>Draft Genome Sequence of Firmicute Strain S0AB, a Heterotrophic Iron/Sulfur-Oxidizing Extreme Acidophile.</title>
        <authorList>
            <person name="Vergara E."/>
            <person name="Pakostova E."/>
            <person name="Johnson D.B."/>
            <person name="Holmes D.S."/>
        </authorList>
    </citation>
    <scope>NUCLEOTIDE SEQUENCE</scope>
    <source>
        <strain evidence="6">S0AB</strain>
    </source>
</reference>
<dbReference type="AlphaFoldDB" id="A0A9X2ACV5"/>
<evidence type="ECO:0000256" key="4">
    <source>
        <dbReference type="PROSITE-ProRule" id="PRU00510"/>
    </source>
</evidence>
<sequence>MKDKYQSARAALISEQEQIKQRLDDSEQYGLELAMNDSIGELSLYDQHPADIGSEMFEREKDVALREHDVIRLEEVNYALAKMQEGTYGTCEQCGQAIELLRIEAEPAAVLCIACAHEQSHPLAMHDRPIEEEFLRNGFSRTNMDGRDYTGFDGEDSWQGVARMNARPDPDSVIDDELYEEGNGYVDQMDAISNMQYKEQLPD</sequence>
<protein>
    <submittedName>
        <fullName evidence="6">RNA polymerase-binding transcription factor DksA</fullName>
    </submittedName>
</protein>
<dbReference type="RefSeq" id="WP_241715620.1">
    <property type="nucleotide sequence ID" value="NZ_JALBUF010000009.1"/>
</dbReference>
<dbReference type="InterPro" id="IPR020458">
    <property type="entry name" value="Znf_DskA_TraR_CS"/>
</dbReference>
<dbReference type="PANTHER" id="PTHR33823:SF4">
    <property type="entry name" value="GENERAL STRESS PROTEIN 16O"/>
    <property type="match status" value="1"/>
</dbReference>
<evidence type="ECO:0000259" key="5">
    <source>
        <dbReference type="Pfam" id="PF01258"/>
    </source>
</evidence>
<evidence type="ECO:0000256" key="3">
    <source>
        <dbReference type="ARBA" id="ARBA00022833"/>
    </source>
</evidence>
<dbReference type="Pfam" id="PF01258">
    <property type="entry name" value="zf-dskA_traR"/>
    <property type="match status" value="1"/>
</dbReference>
<dbReference type="PROSITE" id="PS01102">
    <property type="entry name" value="ZF_DKSA_1"/>
    <property type="match status" value="1"/>
</dbReference>
<evidence type="ECO:0000313" key="7">
    <source>
        <dbReference type="Proteomes" id="UP001139263"/>
    </source>
</evidence>
<dbReference type="PANTHER" id="PTHR33823">
    <property type="entry name" value="RNA POLYMERASE-BINDING TRANSCRIPTION FACTOR DKSA-RELATED"/>
    <property type="match status" value="1"/>
</dbReference>
<dbReference type="SUPFAM" id="SSF109635">
    <property type="entry name" value="DnaK suppressor protein DksA, alpha-hairpin domain"/>
    <property type="match status" value="1"/>
</dbReference>
<keyword evidence="3" id="KW-0862">Zinc</keyword>